<protein>
    <submittedName>
        <fullName evidence="4">Pectinesterase inhibitor domain-containing protein</fullName>
    </submittedName>
</protein>
<evidence type="ECO:0000256" key="1">
    <source>
        <dbReference type="SAM" id="Phobius"/>
    </source>
</evidence>
<evidence type="ECO:0000313" key="3">
    <source>
        <dbReference type="Proteomes" id="UP000887572"/>
    </source>
</evidence>
<dbReference type="AlphaFoldDB" id="A0A914HU46"/>
<proteinExistence type="predicted"/>
<keyword evidence="1" id="KW-0472">Membrane</keyword>
<accession>A0A914HU46</accession>
<evidence type="ECO:0000256" key="2">
    <source>
        <dbReference type="SAM" id="SignalP"/>
    </source>
</evidence>
<keyword evidence="1" id="KW-0812">Transmembrane</keyword>
<dbReference type="Proteomes" id="UP000887572">
    <property type="component" value="Unplaced"/>
</dbReference>
<feature type="transmembrane region" description="Helical" evidence="1">
    <location>
        <begin position="389"/>
        <end position="416"/>
    </location>
</feature>
<keyword evidence="2" id="KW-0732">Signal</keyword>
<sequence>MASSSSALLAIVAIVCLLCKCCISAPQFPCCPGSQKVVALMAGQVDAFSPAMSKSEACTKADIVANTVKTSLNAMTKCTDNNGGGKTIVAEINAKLQSTDECVYSLNFVKAVFELAASAARHAGGNSPAWAKLIEDFDQQINFIDSIGKKHNIGIMNAGFEYPIKGSDAHQNVPHPDSGWPSGFFQPEVPFPILNLEPGSWNTNGGPVRFGAITHNLYLTKHRPKLMRMRWLLNNNKIPKIIQKSQKLLERYLMVKNGIEKIRENDMQLASMVEHLSVNSAELKKDIMSNEPISENRIFVIKSSISDIIDKMATKVGVNLSEIKPSKFKNRFELFKLMLQLFKYTNEKNHLMEKEMTKLFGFAKSFLQESSNSILNANKTKQRRHKRHFGYFVASIVAGTVVAGTVVAGTVVARFAKTPRPKLSRITNNHAQGESMQIKAIATLRDRLKLKVPVV</sequence>
<evidence type="ECO:0000313" key="4">
    <source>
        <dbReference type="WBParaSite" id="Gr19_v10_g4696.t2"/>
    </source>
</evidence>
<organism evidence="3 4">
    <name type="scientific">Globodera rostochiensis</name>
    <name type="common">Golden nematode worm</name>
    <name type="synonym">Heterodera rostochiensis</name>
    <dbReference type="NCBI Taxonomy" id="31243"/>
    <lineage>
        <taxon>Eukaryota</taxon>
        <taxon>Metazoa</taxon>
        <taxon>Ecdysozoa</taxon>
        <taxon>Nematoda</taxon>
        <taxon>Chromadorea</taxon>
        <taxon>Rhabditida</taxon>
        <taxon>Tylenchina</taxon>
        <taxon>Tylenchomorpha</taxon>
        <taxon>Tylenchoidea</taxon>
        <taxon>Heteroderidae</taxon>
        <taxon>Heteroderinae</taxon>
        <taxon>Globodera</taxon>
    </lineage>
</organism>
<reference evidence="4" key="1">
    <citation type="submission" date="2022-11" db="UniProtKB">
        <authorList>
            <consortium name="WormBaseParasite"/>
        </authorList>
    </citation>
    <scope>IDENTIFICATION</scope>
</reference>
<keyword evidence="1" id="KW-1133">Transmembrane helix</keyword>
<name>A0A914HU46_GLORO</name>
<feature type="chain" id="PRO_5036780927" evidence="2">
    <location>
        <begin position="25"/>
        <end position="455"/>
    </location>
</feature>
<feature type="signal peptide" evidence="2">
    <location>
        <begin position="1"/>
        <end position="24"/>
    </location>
</feature>
<dbReference type="WBParaSite" id="Gr19_v10_g4696.t2">
    <property type="protein sequence ID" value="Gr19_v10_g4696.t2"/>
    <property type="gene ID" value="Gr19_v10_g4696"/>
</dbReference>
<keyword evidence="3" id="KW-1185">Reference proteome</keyword>